<evidence type="ECO:0000313" key="7">
    <source>
        <dbReference type="RefSeq" id="XP_014002072.1"/>
    </source>
</evidence>
<dbReference type="InterPro" id="IPR031775">
    <property type="entry name" value="PRKG1_interact"/>
</dbReference>
<keyword evidence="3" id="KW-0175">Coiled coil</keyword>
<organism evidence="6 7">
    <name type="scientific">Salmo salar</name>
    <name type="common">Atlantic salmon</name>
    <dbReference type="NCBI Taxonomy" id="8030"/>
    <lineage>
        <taxon>Eukaryota</taxon>
        <taxon>Metazoa</taxon>
        <taxon>Chordata</taxon>
        <taxon>Craniata</taxon>
        <taxon>Vertebrata</taxon>
        <taxon>Euteleostomi</taxon>
        <taxon>Actinopterygii</taxon>
        <taxon>Neopterygii</taxon>
        <taxon>Teleostei</taxon>
        <taxon>Protacanthopterygii</taxon>
        <taxon>Salmoniformes</taxon>
        <taxon>Salmonidae</taxon>
        <taxon>Salmoninae</taxon>
        <taxon>Salmo</taxon>
    </lineage>
</organism>
<accession>A0A1S3MFU7</accession>
<feature type="compositionally biased region" description="Basic residues" evidence="4">
    <location>
        <begin position="85"/>
        <end position="95"/>
    </location>
</feature>
<evidence type="ECO:0000313" key="6">
    <source>
        <dbReference type="Proteomes" id="UP001652741"/>
    </source>
</evidence>
<dbReference type="Proteomes" id="UP001652741">
    <property type="component" value="Chromosome ssa15"/>
</dbReference>
<reference evidence="7" key="1">
    <citation type="submission" date="2025-08" db="UniProtKB">
        <authorList>
            <consortium name="RefSeq"/>
        </authorList>
    </citation>
    <scope>IDENTIFICATION</scope>
</reference>
<keyword evidence="1" id="KW-0677">Repeat</keyword>
<dbReference type="AlphaFoldDB" id="A0A1S3MFU7"/>
<evidence type="ECO:0000256" key="2">
    <source>
        <dbReference type="ARBA" id="ARBA00023043"/>
    </source>
</evidence>
<feature type="domain" description="cGMP-dependent protein kinase interacting" evidence="5">
    <location>
        <begin position="298"/>
        <end position="398"/>
    </location>
</feature>
<protein>
    <submittedName>
        <fullName evidence="7">Protein phosphatase 1 regulatory subunit 12B isoform X1</fullName>
    </submittedName>
</protein>
<gene>
    <name evidence="7" type="primary">LOC106572423</name>
</gene>
<dbReference type="GeneID" id="106572423"/>
<evidence type="ECO:0000256" key="3">
    <source>
        <dbReference type="SAM" id="Coils"/>
    </source>
</evidence>
<feature type="coiled-coil region" evidence="3">
    <location>
        <begin position="296"/>
        <end position="392"/>
    </location>
</feature>
<dbReference type="GO" id="GO:0019208">
    <property type="term" value="F:phosphatase regulator activity"/>
    <property type="evidence" value="ECO:0007669"/>
    <property type="project" value="TreeGrafter"/>
</dbReference>
<feature type="compositionally biased region" description="Basic and acidic residues" evidence="4">
    <location>
        <begin position="75"/>
        <end position="84"/>
    </location>
</feature>
<dbReference type="GO" id="GO:0019901">
    <property type="term" value="F:protein kinase binding"/>
    <property type="evidence" value="ECO:0007669"/>
    <property type="project" value="InterPro"/>
</dbReference>
<keyword evidence="2" id="KW-0040">ANK repeat</keyword>
<feature type="compositionally biased region" description="Basic and acidic residues" evidence="4">
    <location>
        <begin position="118"/>
        <end position="151"/>
    </location>
</feature>
<name>A0A1S3MFU7_SALSA</name>
<proteinExistence type="predicted"/>
<dbReference type="PANTHER" id="PTHR24179">
    <property type="entry name" value="PROTEIN PHOSPHATASE 1 REGULATORY SUBUNIT 12"/>
    <property type="match status" value="1"/>
</dbReference>
<dbReference type="Gene3D" id="6.10.250.1820">
    <property type="match status" value="1"/>
</dbReference>
<dbReference type="Pfam" id="PF15898">
    <property type="entry name" value="PRKG1_interact"/>
    <property type="match status" value="1"/>
</dbReference>
<dbReference type="PANTHER" id="PTHR24179:SF18">
    <property type="entry name" value="PROTEIN PHOSPHATASE 1 REGULATORY SUBUNIT 12B"/>
    <property type="match status" value="1"/>
</dbReference>
<dbReference type="PaxDb" id="8030-ENSSSAP00000032114"/>
<dbReference type="STRING" id="8030.ENSSSAP00000032114"/>
<dbReference type="GO" id="GO:0004857">
    <property type="term" value="F:enzyme inhibitor activity"/>
    <property type="evidence" value="ECO:0007669"/>
    <property type="project" value="TreeGrafter"/>
</dbReference>
<dbReference type="Gene3D" id="6.10.140.390">
    <property type="match status" value="1"/>
</dbReference>
<dbReference type="GO" id="GO:0030018">
    <property type="term" value="C:Z disc"/>
    <property type="evidence" value="ECO:0007669"/>
    <property type="project" value="TreeGrafter"/>
</dbReference>
<dbReference type="CDD" id="cd21930">
    <property type="entry name" value="IPD_PPP1R12"/>
    <property type="match status" value="1"/>
</dbReference>
<keyword evidence="6" id="KW-1185">Reference proteome</keyword>
<feature type="region of interest" description="Disordered" evidence="4">
    <location>
        <begin position="253"/>
        <end position="281"/>
    </location>
</feature>
<dbReference type="GO" id="GO:0031672">
    <property type="term" value="C:A band"/>
    <property type="evidence" value="ECO:0007669"/>
    <property type="project" value="TreeGrafter"/>
</dbReference>
<evidence type="ECO:0000259" key="5">
    <source>
        <dbReference type="Pfam" id="PF15898"/>
    </source>
</evidence>
<feature type="region of interest" description="Disordered" evidence="4">
    <location>
        <begin position="74"/>
        <end position="165"/>
    </location>
</feature>
<dbReference type="OrthoDB" id="539213at2759"/>
<sequence length="398" mass="45085">MGRIQSLSLSLSLPPALSHSSVPPTFPVIAPSLPITPSLRIVSGLSHCSLSPPVSDLQQPGTMQACLPRSYLTPVRDEEAESQRKARSRQARQTRRSTQGVTLAELKEAQRTNSLSPLDRDRQTEDGHSRLTDRSCLRGKWAAEDRGETRTKLAQSMETEDHSPIWSREIDELGNHRSRLGTMEAEYSSASGPYTLSYTSTSLANRTSSRVVEWKDENQNPIEDPSKHVLSTREKQVRFCDQESDEAYQNFEHDRASRLDSGGGDSRAEPLGRTSSYTRRETRLAALNKHEDDTSSRDYKKMYEDALAENDKLKSRLDDSKQELTKIRTQLDKVTQKQDRISERSTVLESEKREKQALEKRVTDMEEELKVLSELKSDNQRLKDENGALIRVISKLSK</sequence>
<evidence type="ECO:0000256" key="4">
    <source>
        <dbReference type="SAM" id="MobiDB-lite"/>
    </source>
</evidence>
<evidence type="ECO:0000256" key="1">
    <source>
        <dbReference type="ARBA" id="ARBA00022737"/>
    </source>
</evidence>
<dbReference type="InterPro" id="IPR051226">
    <property type="entry name" value="PP1_Regulatory_Subunit"/>
</dbReference>
<dbReference type="RefSeq" id="XP_014002072.1">
    <property type="nucleotide sequence ID" value="XM_014146597.2"/>
</dbReference>